<proteinExistence type="predicted"/>
<name>A0ACC5ZZV6_9RHOB</name>
<sequence>MDAAQFEGLAERITRGLLDGDFDVYASAFRLPLRVVPRNGQSYVLADRASLRDDWALYRDAITIQGVTDIIRGLVAFEVIEPDWIEVLVTTDMLRGAQRVVDPFKTQFVLQPAGDEWRITIIRSSLGHINWTLGRADIVDNRFRPRDPDQEDQDK</sequence>
<keyword evidence="2" id="KW-1185">Reference proteome</keyword>
<comment type="caution">
    <text evidence="1">The sequence shown here is derived from an EMBL/GenBank/DDBJ whole genome shotgun (WGS) entry which is preliminary data.</text>
</comment>
<accession>A0ACC5ZZV6</accession>
<gene>
    <name evidence="1" type="ORF">M8744_17135</name>
</gene>
<reference evidence="1" key="1">
    <citation type="submission" date="2022-06" db="EMBL/GenBank/DDBJ databases">
        <title>Lutimaribacter sp. EGI FJ00013, a novel bacterium isolated from a salt lake sediment enrichment.</title>
        <authorList>
            <person name="Gao L."/>
            <person name="Fang B.-Z."/>
            <person name="Li W.-J."/>
        </authorList>
    </citation>
    <scope>NUCLEOTIDE SEQUENCE</scope>
    <source>
        <strain evidence="1">EGI FJ00013</strain>
    </source>
</reference>
<dbReference type="Proteomes" id="UP001203036">
    <property type="component" value="Unassembled WGS sequence"/>
</dbReference>
<dbReference type="EMBL" id="JAMQGO010000020">
    <property type="protein sequence ID" value="MCM2563876.1"/>
    <property type="molecule type" value="Genomic_DNA"/>
</dbReference>
<protein>
    <submittedName>
        <fullName evidence="1">Uncharacterized protein</fullName>
    </submittedName>
</protein>
<evidence type="ECO:0000313" key="2">
    <source>
        <dbReference type="Proteomes" id="UP001203036"/>
    </source>
</evidence>
<organism evidence="1 2">
    <name type="scientific">Lutimaribacter degradans</name>
    <dbReference type="NCBI Taxonomy" id="2945989"/>
    <lineage>
        <taxon>Bacteria</taxon>
        <taxon>Pseudomonadati</taxon>
        <taxon>Pseudomonadota</taxon>
        <taxon>Alphaproteobacteria</taxon>
        <taxon>Rhodobacterales</taxon>
        <taxon>Roseobacteraceae</taxon>
        <taxon>Lutimaribacter</taxon>
    </lineage>
</organism>
<evidence type="ECO:0000313" key="1">
    <source>
        <dbReference type="EMBL" id="MCM2563876.1"/>
    </source>
</evidence>